<name>A0A023DJ91_9BACL</name>
<dbReference type="PANTHER" id="PTHR11527">
    <property type="entry name" value="HEAT-SHOCK PROTEIN 20 FAMILY MEMBER"/>
    <property type="match status" value="1"/>
</dbReference>
<dbReference type="AlphaFoldDB" id="A0A023DJ91"/>
<feature type="domain" description="SHSP" evidence="3">
    <location>
        <begin position="47"/>
        <end position="155"/>
    </location>
</feature>
<dbReference type="InterPro" id="IPR002068">
    <property type="entry name" value="A-crystallin/Hsp20_dom"/>
</dbReference>
<organism evidence="4 5">
    <name type="scientific">Parageobacillus caldoxylosilyticus NBRC 107762</name>
    <dbReference type="NCBI Taxonomy" id="1220594"/>
    <lineage>
        <taxon>Bacteria</taxon>
        <taxon>Bacillati</taxon>
        <taxon>Bacillota</taxon>
        <taxon>Bacilli</taxon>
        <taxon>Bacillales</taxon>
        <taxon>Anoxybacillaceae</taxon>
        <taxon>Saccharococcus</taxon>
    </lineage>
</organism>
<dbReference type="SUPFAM" id="SSF49764">
    <property type="entry name" value="HSP20-like chaperones"/>
    <property type="match status" value="1"/>
</dbReference>
<dbReference type="CDD" id="cd06464">
    <property type="entry name" value="ACD_sHsps-like"/>
    <property type="match status" value="1"/>
</dbReference>
<dbReference type="OrthoDB" id="1806521at2"/>
<evidence type="ECO:0000313" key="5">
    <source>
        <dbReference type="Proteomes" id="UP000023561"/>
    </source>
</evidence>
<dbReference type="RefSeq" id="WP_042411540.1">
    <property type="nucleotide sequence ID" value="NZ_BAWO01000065.1"/>
</dbReference>
<accession>A0A023DJ91</accession>
<dbReference type="PROSITE" id="PS01031">
    <property type="entry name" value="SHSP"/>
    <property type="match status" value="1"/>
</dbReference>
<evidence type="ECO:0000259" key="3">
    <source>
        <dbReference type="PROSITE" id="PS01031"/>
    </source>
</evidence>
<keyword evidence="4" id="KW-0346">Stress response</keyword>
<protein>
    <submittedName>
        <fullName evidence="4">Putative heat shock protein Hsp20</fullName>
    </submittedName>
</protein>
<dbReference type="Proteomes" id="UP000023561">
    <property type="component" value="Unassembled WGS sequence"/>
</dbReference>
<comment type="caution">
    <text evidence="4">The sequence shown here is derived from an EMBL/GenBank/DDBJ whole genome shotgun (WGS) entry which is preliminary data.</text>
</comment>
<keyword evidence="5" id="KW-1185">Reference proteome</keyword>
<dbReference type="Pfam" id="PF00011">
    <property type="entry name" value="HSP20"/>
    <property type="match status" value="1"/>
</dbReference>
<evidence type="ECO:0000256" key="1">
    <source>
        <dbReference type="PROSITE-ProRule" id="PRU00285"/>
    </source>
</evidence>
<comment type="similarity">
    <text evidence="1 2">Belongs to the small heat shock protein (HSP20) family.</text>
</comment>
<sequence>MGEHFQPPMKHEGNENPFGHLWKMFDQFLDERPLKKMMETLDEYFQQTFSQVYIPIDVHETKEEYTIIAHLPNVKRNQIELQFIDDHLQLIVHHRETIESLDDQGHVYQKRQTQQHISRMIPLPYPVSEKDVKASFQNGKLVIRLPQKRKYIEIE</sequence>
<dbReference type="EMBL" id="BAWO01000065">
    <property type="protein sequence ID" value="GAJ41355.1"/>
    <property type="molecule type" value="Genomic_DNA"/>
</dbReference>
<gene>
    <name evidence="4" type="ORF">GCA01S_065_00240</name>
</gene>
<proteinExistence type="inferred from homology"/>
<evidence type="ECO:0000313" key="4">
    <source>
        <dbReference type="EMBL" id="GAJ41355.1"/>
    </source>
</evidence>
<dbReference type="InterPro" id="IPR008978">
    <property type="entry name" value="HSP20-like_chaperone"/>
</dbReference>
<reference evidence="4 5" key="1">
    <citation type="submission" date="2014-04" db="EMBL/GenBank/DDBJ databases">
        <title>Whole genome shotgun sequence of Geobacillus caldoxylosilyticus NBRC 107762.</title>
        <authorList>
            <person name="Hosoyama A."/>
            <person name="Hosoyama Y."/>
            <person name="Katano-Makiyama Y."/>
            <person name="Tsuchikane K."/>
            <person name="Ohji S."/>
            <person name="Ichikawa N."/>
            <person name="Yamazoe A."/>
            <person name="Fujita N."/>
        </authorList>
    </citation>
    <scope>NUCLEOTIDE SEQUENCE [LARGE SCALE GENOMIC DNA]</scope>
    <source>
        <strain evidence="4 5">NBRC 107762</strain>
    </source>
</reference>
<evidence type="ECO:0000256" key="2">
    <source>
        <dbReference type="RuleBase" id="RU003616"/>
    </source>
</evidence>
<dbReference type="InterPro" id="IPR031107">
    <property type="entry name" value="Small_HSP"/>
</dbReference>
<dbReference type="Gene3D" id="2.60.40.790">
    <property type="match status" value="1"/>
</dbReference>